<gene>
    <name evidence="1" type="ORF">PIGHUM_01811</name>
</gene>
<accession>A0A3P4B2G1</accession>
<organism evidence="1 2">
    <name type="scientific">Pigmentiphaga humi</name>
    <dbReference type="NCBI Taxonomy" id="2478468"/>
    <lineage>
        <taxon>Bacteria</taxon>
        <taxon>Pseudomonadati</taxon>
        <taxon>Pseudomonadota</taxon>
        <taxon>Betaproteobacteria</taxon>
        <taxon>Burkholderiales</taxon>
        <taxon>Alcaligenaceae</taxon>
        <taxon>Pigmentiphaga</taxon>
    </lineage>
</organism>
<proteinExistence type="predicted"/>
<name>A0A3P4B2G1_9BURK</name>
<protein>
    <recommendedName>
        <fullName evidence="3">Tetratricopeptide repeat protein</fullName>
    </recommendedName>
</protein>
<evidence type="ECO:0008006" key="3">
    <source>
        <dbReference type="Google" id="ProtNLM"/>
    </source>
</evidence>
<dbReference type="AlphaFoldDB" id="A0A3P4B2G1"/>
<reference evidence="1 2" key="1">
    <citation type="submission" date="2018-10" db="EMBL/GenBank/DDBJ databases">
        <authorList>
            <person name="Criscuolo A."/>
        </authorList>
    </citation>
    <scope>NUCLEOTIDE SEQUENCE [LARGE SCALE GENOMIC DNA]</scope>
    <source>
        <strain evidence="1">DnA1</strain>
    </source>
</reference>
<dbReference type="EMBL" id="UWPJ01000015">
    <property type="protein sequence ID" value="VCU69746.1"/>
    <property type="molecule type" value="Genomic_DNA"/>
</dbReference>
<keyword evidence="2" id="KW-1185">Reference proteome</keyword>
<sequence>MQVVSSRAQPPVRACASLSRWRRAIMRGNRAHARGEHAVAKACYGVALRVASELYGHIADAEAGTAALVVAYHNLADTHASLGAVEDRAVCLCEAHQLLCRATTGENGELGDAWRQAALRHSRQTYAELLRFLSEQPDHARAKAVAALDPTRGASAGRPH</sequence>
<evidence type="ECO:0000313" key="2">
    <source>
        <dbReference type="Proteomes" id="UP000277294"/>
    </source>
</evidence>
<evidence type="ECO:0000313" key="1">
    <source>
        <dbReference type="EMBL" id="VCU69746.1"/>
    </source>
</evidence>
<dbReference type="Proteomes" id="UP000277294">
    <property type="component" value="Unassembled WGS sequence"/>
</dbReference>